<keyword evidence="4" id="KW-1185">Reference proteome</keyword>
<evidence type="ECO:0000313" key="3">
    <source>
        <dbReference type="EMBL" id="QQL43952.1"/>
    </source>
</evidence>
<evidence type="ECO:0008006" key="5">
    <source>
        <dbReference type="Google" id="ProtNLM"/>
    </source>
</evidence>
<sequence length="518" mass="56285">MPSSDQRPDPSASRSVPADEMMERLKSRGSSSSPGRSETVERKYDPETGEVRVKRRRRVKKKADPRAQARKRRQRLFWIFFAMVGLVTAVLTAGYYMVWGGVRTDAFRSGAEQVIATTLDQADVEAQHFQLEGTSLKSARLRTVGKPGAMIQRAELASAVLELDRDSFSGGDWLVKRISGSKLKLMVCPRGTAELPVDGKVGEGAQPGGFMLNRNPDAMDVKTYSFWDTDVVFGLDERRVKSSITDASVTMSRAGDEGFAGSVSSGRVVFDGWPVFDIDQINFVVAEDVVSVKAGALDVPSGSLTFIGDFPLSDGEIDASLIVQDVNLEQLVVGDWKPLFDGLMEDGEFDLTLDPGDPSSLEIRGDFKLSLLRLRQVRLLQTLATMLGGSDHDIGMFSGVSGSLVVRDEEIVIDQMQMETSQGVLLRGGVRVADGGVLSGIVRIGVPVERFGGDVPKLFKPGEDGMLWATVSLSGRRGSIGDDLIERIEKAERAGQSVEEGSNRPTADTLFEALTPEN</sequence>
<feature type="region of interest" description="Disordered" evidence="1">
    <location>
        <begin position="492"/>
        <end position="518"/>
    </location>
</feature>
<dbReference type="KEGG" id="soa:G3M56_008595"/>
<organism evidence="3 4">
    <name type="scientific">Sulfuriroseicoccus oceanibius</name>
    <dbReference type="NCBI Taxonomy" id="2707525"/>
    <lineage>
        <taxon>Bacteria</taxon>
        <taxon>Pseudomonadati</taxon>
        <taxon>Verrucomicrobiota</taxon>
        <taxon>Verrucomicrobiia</taxon>
        <taxon>Verrucomicrobiales</taxon>
        <taxon>Verrucomicrobiaceae</taxon>
        <taxon>Sulfuriroseicoccus</taxon>
    </lineage>
</organism>
<accession>A0A6B3LAH2</accession>
<evidence type="ECO:0000256" key="2">
    <source>
        <dbReference type="SAM" id="Phobius"/>
    </source>
</evidence>
<evidence type="ECO:0000313" key="4">
    <source>
        <dbReference type="Proteomes" id="UP000475117"/>
    </source>
</evidence>
<dbReference type="RefSeq" id="WP_164363525.1">
    <property type="nucleotide sequence ID" value="NZ_CP066776.1"/>
</dbReference>
<keyword evidence="2" id="KW-1133">Transmembrane helix</keyword>
<name>A0A6B3LAH2_9BACT</name>
<proteinExistence type="predicted"/>
<feature type="transmembrane region" description="Helical" evidence="2">
    <location>
        <begin position="76"/>
        <end position="99"/>
    </location>
</feature>
<dbReference type="Proteomes" id="UP000475117">
    <property type="component" value="Chromosome"/>
</dbReference>
<reference evidence="3 4" key="1">
    <citation type="submission" date="2020-12" db="EMBL/GenBank/DDBJ databases">
        <title>Sulforoseuscoccus oceanibium gen. nov., sp. nov., a representative of the phylum Verrucomicrobia with special cytoplasmic membrane, and proposal of Sulforoseuscoccusaceae fam. nov.</title>
        <authorList>
            <person name="Xi F."/>
        </authorList>
    </citation>
    <scope>NUCLEOTIDE SEQUENCE [LARGE SCALE GENOMIC DNA]</scope>
    <source>
        <strain evidence="3 4">T37</strain>
    </source>
</reference>
<feature type="compositionally biased region" description="Basic and acidic residues" evidence="1">
    <location>
        <begin position="38"/>
        <end position="52"/>
    </location>
</feature>
<evidence type="ECO:0000256" key="1">
    <source>
        <dbReference type="SAM" id="MobiDB-lite"/>
    </source>
</evidence>
<keyword evidence="2" id="KW-0472">Membrane</keyword>
<keyword evidence="2" id="KW-0812">Transmembrane</keyword>
<dbReference type="AlphaFoldDB" id="A0A6B3LAH2"/>
<feature type="compositionally biased region" description="Low complexity" evidence="1">
    <location>
        <begin position="28"/>
        <end position="37"/>
    </location>
</feature>
<dbReference type="EMBL" id="CP066776">
    <property type="protein sequence ID" value="QQL43952.1"/>
    <property type="molecule type" value="Genomic_DNA"/>
</dbReference>
<protein>
    <recommendedName>
        <fullName evidence="5">AsmA-like C-terminal domain-containing protein</fullName>
    </recommendedName>
</protein>
<gene>
    <name evidence="3" type="ORF">G3M56_008595</name>
</gene>
<feature type="region of interest" description="Disordered" evidence="1">
    <location>
        <begin position="1"/>
        <end position="67"/>
    </location>
</feature>